<proteinExistence type="predicted"/>
<evidence type="ECO:0000313" key="2">
    <source>
        <dbReference type="Proteomes" id="UP001243375"/>
    </source>
</evidence>
<keyword evidence="2" id="KW-1185">Reference proteome</keyword>
<dbReference type="EMBL" id="JASBWU010000004">
    <property type="protein sequence ID" value="KAJ9122252.1"/>
    <property type="molecule type" value="Genomic_DNA"/>
</dbReference>
<accession>A0ACC2XHP9</accession>
<protein>
    <submittedName>
        <fullName evidence="1">Uncharacterized protein</fullName>
    </submittedName>
</protein>
<dbReference type="Proteomes" id="UP001243375">
    <property type="component" value="Unassembled WGS sequence"/>
</dbReference>
<comment type="caution">
    <text evidence="1">The sequence shown here is derived from an EMBL/GenBank/DDBJ whole genome shotgun (WGS) entry which is preliminary data.</text>
</comment>
<name>A0ACC2XHP9_9TREE</name>
<organism evidence="1 2">
    <name type="scientific">Naganishia vaughanmartiniae</name>
    <dbReference type="NCBI Taxonomy" id="1424756"/>
    <lineage>
        <taxon>Eukaryota</taxon>
        <taxon>Fungi</taxon>
        <taxon>Dikarya</taxon>
        <taxon>Basidiomycota</taxon>
        <taxon>Agaricomycotina</taxon>
        <taxon>Tremellomycetes</taxon>
        <taxon>Filobasidiales</taxon>
        <taxon>Filobasidiaceae</taxon>
        <taxon>Naganishia</taxon>
    </lineage>
</organism>
<evidence type="ECO:0000313" key="1">
    <source>
        <dbReference type="EMBL" id="KAJ9122252.1"/>
    </source>
</evidence>
<sequence length="1741" mass="189662">MQHPPDPGTPGALHYQRDAATTTTTHVEQGEIALGSVSCDGMQFWVNKRNLTSGNPRDVYTGRGGLSFGLSVNGEGESTGGGNGASSILISAADALTPTWRLRSRLKTFAAALVLCLNLGVDPPDIVKTTPCAKLECWVDPAPLPPNKALEGIGRNLQQQYETLSPKVRYKQHLDPSVEETKKFCVNLRRSAKDERVLMHYNGHGVPKPTTSGEIWVFNKIHSDQFIRPPDMARKASPASTSPYKFTNPLVVYSPCIFVWECSAAGNIVSNFNRMAERRDKDHAENGGRSSGSAPEGSEAYQALHGGGANGINGTASAANGTASVTGAPPAPAGDGSATPGGPTANGQTTYTPFMECIHLAACQADQILPMTPELPADLFTCCLTSPIEIALRFFVLQDPLRINTQPGDPKAKITLEMVMKIPGDLKDRRTPLGELNWIFTAVTDTIAWLVFPRDVFKRLFRQDLLVAALFRNFLLAERVMRAYHCTPISHPPLPATHNHPLWDSWDLAVEACLDQLPALLDAVARTRDAQSGGQGQGLSALGQQQAAQQPLYTYQPSRFFAEHLQAFEIWLQHGGAVSSSHLASSSSPDYLALARRPPDQLPIVLQVLLSQTHRLRALILLSKFVDLGPWAVNLALSIGIFPYVQKLLQSPAVDLKPVLIFIWTRILAVDRSCQVDLLKDSGFTYFSRVLAPPSPQTPPLLIPNASEHRAMCAFILSMVCRGFRQGQVACMNNDVFKSCFTRVESDDWLLKQWSALCIAQMWADGYDAAKMMAIKEGYQDQLIFMLKDESAEVRAAAMYAIGTLLGASGMPAGSGEKGADPKGGGGTGSQMEMTERQQLKLETGVAQACVLQTKEDASPLVRKELVVVLSCVAREWRGWFVCAAWMYHEEDARQARQEMGGAGVEKDPLDGRKLVAEAMQEWAQRTDIPKDEHRENITMMFIFKLMYTTLLDLSVDPHPEVASMACTVLDYLTALLLDSTFTRAEGSTLRIKQYRQRTNRFEPQIPTTPGIDSPSLGASGILAGPGGNLSASPEQTAPSQLKRTDTGITATLRMSGAIKRNSSIANALKNLATITGYGTPQEDTQSVASEDSQALKQPPLNTAQSQLHVQPYIPPYPMKRTETSSSSLALTKRAKSQDRISRTASLGSLLHSSSRADFGFSSMHEDDHKKSKPFSAADVVHALTEEDMERLRIRRFARTEAGGGAELTSNNKGMPKANELGLGMVANEVKDDVLPLRSEFYDYSLEYFKEPQMKIPDADEPGNVMYNEQIWRSQRNQRMLERTRGEDAVAINQPWTKSLGILHNDSWPSILEFHAFEPHLAVADEADNICIWDWQNKQRLSRFSVGGTKGSSVSSMHFVNETAASLLLTASTDGNIHIFREYDQPGGALLASAFRGLVEKHPGSRRSGVVTSWEQRTGHLLVGGDSRFIRAWDARIEYPVFDFPTQAGSNCTSITSDYFGGHVFVAGFGDGVIRIFDKRLGEDRAIVRVIRQHHTWIKSVTMQKGDGAELVTGSINGDIKIWDIRSSDIPISAMNASANGLSAVAVHDQAPLFATTSSPYTTSSAYGSSTANASGGIRKGQRLNVYRIEHKDESSPDLNAFDSGRYTPSGVNGAVLKENRRGSGNGYPFPSIGATDAEGPQPVCLSSTLLRGDVGNAIGLSGGANAATASSGVGESMGRDAQGYSRRKWGVHQNALTFHPHALVLAVGGFDHNHGNVRLISYDKPKDSSATNGDIVRQWE</sequence>
<gene>
    <name evidence="1" type="ORF">QFC22_001672</name>
</gene>
<reference evidence="1" key="1">
    <citation type="submission" date="2023-04" db="EMBL/GenBank/DDBJ databases">
        <title>Draft Genome sequencing of Naganishia species isolated from polar environments using Oxford Nanopore Technology.</title>
        <authorList>
            <person name="Leo P."/>
            <person name="Venkateswaran K."/>
        </authorList>
    </citation>
    <scope>NUCLEOTIDE SEQUENCE</scope>
    <source>
        <strain evidence="1">MNA-CCFEE 5425</strain>
    </source>
</reference>